<organism evidence="2 3">
    <name type="scientific">Ilex paraguariensis</name>
    <name type="common">yerba mate</name>
    <dbReference type="NCBI Taxonomy" id="185542"/>
    <lineage>
        <taxon>Eukaryota</taxon>
        <taxon>Viridiplantae</taxon>
        <taxon>Streptophyta</taxon>
        <taxon>Embryophyta</taxon>
        <taxon>Tracheophyta</taxon>
        <taxon>Spermatophyta</taxon>
        <taxon>Magnoliopsida</taxon>
        <taxon>eudicotyledons</taxon>
        <taxon>Gunneridae</taxon>
        <taxon>Pentapetalae</taxon>
        <taxon>asterids</taxon>
        <taxon>campanulids</taxon>
        <taxon>Aquifoliales</taxon>
        <taxon>Aquifoliaceae</taxon>
        <taxon>Ilex</taxon>
    </lineage>
</organism>
<proteinExistence type="predicted"/>
<dbReference type="InterPro" id="IPR044508">
    <property type="entry name" value="At5g50450/At1g67340-like"/>
</dbReference>
<accession>A0ABC8TDY7</accession>
<dbReference type="PANTHER" id="PTHR46758">
    <property type="entry name" value="MYND DOMAIN-CONTAINING"/>
    <property type="match status" value="1"/>
</dbReference>
<reference evidence="2 3" key="1">
    <citation type="submission" date="2024-02" db="EMBL/GenBank/DDBJ databases">
        <authorList>
            <person name="Vignale AGUSTIN F."/>
            <person name="Sosa J E."/>
            <person name="Modenutti C."/>
        </authorList>
    </citation>
    <scope>NUCLEOTIDE SEQUENCE [LARGE SCALE GENOMIC DNA]</scope>
</reference>
<dbReference type="PANTHER" id="PTHR46758:SF9">
    <property type="entry name" value="MYND-TYPE DOMAIN-CONTAINING PROTEIN"/>
    <property type="match status" value="1"/>
</dbReference>
<feature type="domain" description="At2g35280-like TPR" evidence="1">
    <location>
        <begin position="77"/>
        <end position="130"/>
    </location>
</feature>
<dbReference type="Proteomes" id="UP001642360">
    <property type="component" value="Unassembled WGS sequence"/>
</dbReference>
<evidence type="ECO:0000313" key="3">
    <source>
        <dbReference type="Proteomes" id="UP001642360"/>
    </source>
</evidence>
<sequence>MVQRKRLRHIHARSDLFEGLPDDMVISILCKLSSTARCPSDFINILITCKRLNRLGLHPLVLSKAGPETLAVRAKNWSHHAHRFLRQCINAGNTEASYILGMIRFYCLQDRLTGGSLMAKAAIKSHAPALSTAVVARKPRCYSEPAQRSVPEPPSSVTSTPFVSLGTVSKTVTACAKTSPKDVDSSSKPTLASSRMSTLLPANFFQPSDVAVSEPAGNGFVIGSPSDARKGIGCGLWSDFGCTSPEREVHPANRFLVGWFELRGGGPGHGLRLCSFSGCGRPEARIGEFRRCTGVGR</sequence>
<evidence type="ECO:0000313" key="2">
    <source>
        <dbReference type="EMBL" id="CAK9166332.1"/>
    </source>
</evidence>
<dbReference type="InterPro" id="IPR057136">
    <property type="entry name" value="At2g35280_TPR_dom"/>
</dbReference>
<dbReference type="EMBL" id="CAUOFW020004590">
    <property type="protein sequence ID" value="CAK9166332.1"/>
    <property type="molecule type" value="Genomic_DNA"/>
</dbReference>
<dbReference type="AlphaFoldDB" id="A0ABC8TDY7"/>
<comment type="caution">
    <text evidence="2">The sequence shown here is derived from an EMBL/GenBank/DDBJ whole genome shotgun (WGS) entry which is preliminary data.</text>
</comment>
<name>A0ABC8TDY7_9AQUA</name>
<gene>
    <name evidence="2" type="ORF">ILEXP_LOCUS35544</name>
</gene>
<keyword evidence="3" id="KW-1185">Reference proteome</keyword>
<evidence type="ECO:0000259" key="1">
    <source>
        <dbReference type="Pfam" id="PF23310"/>
    </source>
</evidence>
<protein>
    <recommendedName>
        <fullName evidence="1">At2g35280-like TPR domain-containing protein</fullName>
    </recommendedName>
</protein>
<dbReference type="Pfam" id="PF23310">
    <property type="entry name" value="TPR_27"/>
    <property type="match status" value="1"/>
</dbReference>